<reference evidence="1 2" key="1">
    <citation type="submission" date="2020-10" db="EMBL/GenBank/DDBJ databases">
        <title>Novel species in genus Corynebacterium.</title>
        <authorList>
            <person name="Zhang G."/>
        </authorList>
    </citation>
    <scope>NUCLEOTIDE SEQUENCE [LARGE SCALE GENOMIC DNA]</scope>
    <source>
        <strain evidence="1 2">DSM 45110</strain>
    </source>
</reference>
<keyword evidence="2" id="KW-1185">Reference proteome</keyword>
<proteinExistence type="predicted"/>
<evidence type="ECO:0000313" key="1">
    <source>
        <dbReference type="EMBL" id="MBF4552637.1"/>
    </source>
</evidence>
<dbReference type="Proteomes" id="UP000635902">
    <property type="component" value="Unassembled WGS sequence"/>
</dbReference>
<organism evidence="1 2">
    <name type="scientific">Corynebacterium suicordis DSM 45110</name>
    <dbReference type="NCBI Taxonomy" id="1121369"/>
    <lineage>
        <taxon>Bacteria</taxon>
        <taxon>Bacillati</taxon>
        <taxon>Actinomycetota</taxon>
        <taxon>Actinomycetes</taxon>
        <taxon>Mycobacteriales</taxon>
        <taxon>Corynebacteriaceae</taxon>
        <taxon>Corynebacterium</taxon>
    </lineage>
</organism>
<dbReference type="RefSeq" id="WP_194555532.1">
    <property type="nucleotide sequence ID" value="NZ_JADKMY010000001.1"/>
</dbReference>
<protein>
    <submittedName>
        <fullName evidence="1">Uncharacterized protein</fullName>
    </submittedName>
</protein>
<sequence length="255" mass="28680">MRDPQRIPSVLDELSRTWEAQPDVTLAHIWAQLQARGVALNSSDAEVVDALREVRRDFPLSLSFPDATSEQPACVFIETEGPDRKISLNFRGEEAWIVVRTTANPGAKRARRISENEPQPGVWQVSELGKCVAGQPLQVKDMDGISHRLGVIRQMRALDPELDGGEADELEGLNLSGTRHSQWSGDTYLVQLEDNSTILVDQTLRLWEQERREVHSRVLQWQRLDECETGAALKFTDKSGAQHELTKVARILRVG</sequence>
<comment type="caution">
    <text evidence="1">The sequence shown here is derived from an EMBL/GenBank/DDBJ whole genome shotgun (WGS) entry which is preliminary data.</text>
</comment>
<evidence type="ECO:0000313" key="2">
    <source>
        <dbReference type="Proteomes" id="UP000635902"/>
    </source>
</evidence>
<name>A0ABR9ZGW2_9CORY</name>
<dbReference type="EMBL" id="JADKMY010000001">
    <property type="protein sequence ID" value="MBF4552637.1"/>
    <property type="molecule type" value="Genomic_DNA"/>
</dbReference>
<gene>
    <name evidence="1" type="ORF">IRY30_00870</name>
</gene>
<accession>A0ABR9ZGW2</accession>